<name>A0A1V4SRF7_9CLOT</name>
<evidence type="ECO:0000256" key="4">
    <source>
        <dbReference type="ARBA" id="ARBA00022475"/>
    </source>
</evidence>
<feature type="transmembrane region" description="Helical" evidence="9">
    <location>
        <begin position="96"/>
        <end position="118"/>
    </location>
</feature>
<accession>A0A1V4SRF7</accession>
<feature type="transmembrane region" description="Helical" evidence="9">
    <location>
        <begin position="243"/>
        <end position="264"/>
    </location>
</feature>
<organism evidence="10 11">
    <name type="scientific">Clostridium thermobutyricum DSM 4928</name>
    <dbReference type="NCBI Taxonomy" id="1121339"/>
    <lineage>
        <taxon>Bacteria</taxon>
        <taxon>Bacillati</taxon>
        <taxon>Bacillota</taxon>
        <taxon>Clostridia</taxon>
        <taxon>Eubacteriales</taxon>
        <taxon>Clostridiaceae</taxon>
        <taxon>Clostridium</taxon>
    </lineage>
</organism>
<feature type="transmembrane region" description="Helical" evidence="9">
    <location>
        <begin position="211"/>
        <end position="231"/>
    </location>
</feature>
<dbReference type="InterPro" id="IPR050367">
    <property type="entry name" value="APC_superfamily"/>
</dbReference>
<dbReference type="Pfam" id="PF13520">
    <property type="entry name" value="AA_permease_2"/>
    <property type="match status" value="1"/>
</dbReference>
<feature type="transmembrane region" description="Helical" evidence="9">
    <location>
        <begin position="398"/>
        <end position="413"/>
    </location>
</feature>
<keyword evidence="8 9" id="KW-0472">Membrane</keyword>
<feature type="transmembrane region" description="Helical" evidence="9">
    <location>
        <begin position="130"/>
        <end position="148"/>
    </location>
</feature>
<comment type="caution">
    <text evidence="10">The sequence shown here is derived from an EMBL/GenBank/DDBJ whole genome shotgun (WGS) entry which is preliminary data.</text>
</comment>
<evidence type="ECO:0000256" key="1">
    <source>
        <dbReference type="ARBA" id="ARBA00004651"/>
    </source>
</evidence>
<keyword evidence="3" id="KW-0813">Transport</keyword>
<evidence type="ECO:0000256" key="3">
    <source>
        <dbReference type="ARBA" id="ARBA00022448"/>
    </source>
</evidence>
<dbReference type="GO" id="GO:0006865">
    <property type="term" value="P:amino acid transport"/>
    <property type="evidence" value="ECO:0007669"/>
    <property type="project" value="UniProtKB-KW"/>
</dbReference>
<feature type="transmembrane region" description="Helical" evidence="9">
    <location>
        <begin position="12"/>
        <end position="31"/>
    </location>
</feature>
<comment type="subcellular location">
    <subcellularLocation>
        <location evidence="1">Cell membrane</location>
        <topology evidence="1">Multi-pass membrane protein</topology>
    </subcellularLocation>
</comment>
<dbReference type="Proteomes" id="UP000191448">
    <property type="component" value="Unassembled WGS sequence"/>
</dbReference>
<dbReference type="EMBL" id="LTAY01000087">
    <property type="protein sequence ID" value="OPX46479.1"/>
    <property type="molecule type" value="Genomic_DNA"/>
</dbReference>
<feature type="transmembrane region" description="Helical" evidence="9">
    <location>
        <begin position="450"/>
        <end position="468"/>
    </location>
</feature>
<evidence type="ECO:0000256" key="6">
    <source>
        <dbReference type="ARBA" id="ARBA00022970"/>
    </source>
</evidence>
<evidence type="ECO:0000256" key="7">
    <source>
        <dbReference type="ARBA" id="ARBA00022989"/>
    </source>
</evidence>
<sequence length="470" mass="50956">MLLENKSNSQKVGLFGLIMIVIGSMIGSGIFNLPQGIASNAGVGASIIAWIITGIGVFFIAKVFQILSHERSDIIGGIYYYAKDGFGSYIGFSSAWGYWLSNLIGNVSFAILLVNALTNFFPQIGGVNSFVGFIISSVLIWAVIGFIAQGMKTANIVNGVATIAKIFPIGLAIVLLIIAFKMNIFSSDIWAKALNENGGNLGGVGTQVKNAMLQTLWVFVGVEGAVVISARAKKVSDVGKATIIGYIFVLICYVLIVMLSFGVMSQEKLISIQTPALGGILKYTNGTWAEVMVNIGIVTSILGAWVSWTILTVETPLMVAKDKMFPKFLGKVNKNNAAVNALIFNGIIMEIAYILSMRLENAFQEITNIATTMILLPYILSAAFLFKISIESKKKINIFYALGGIIYSIYMVTTAGLQNILYCAGLYGLGVIFLLIKARERKTKLFEKKWEGILCSIFIILGLFSLMISF</sequence>
<dbReference type="InterPro" id="IPR004754">
    <property type="entry name" value="Amino_acid_antiprt"/>
</dbReference>
<reference evidence="10 11" key="1">
    <citation type="submission" date="2016-02" db="EMBL/GenBank/DDBJ databases">
        <title>Genome sequence of Clostridium thermobutyricum DSM 4928.</title>
        <authorList>
            <person name="Poehlein A."/>
            <person name="Daniel R."/>
        </authorList>
    </citation>
    <scope>NUCLEOTIDE SEQUENCE [LARGE SCALE GENOMIC DNA]</scope>
    <source>
        <strain evidence="10 11">DSM 4928</strain>
    </source>
</reference>
<evidence type="ECO:0000256" key="9">
    <source>
        <dbReference type="SAM" id="Phobius"/>
    </source>
</evidence>
<dbReference type="PANTHER" id="PTHR42770">
    <property type="entry name" value="AMINO ACID TRANSPORTER-RELATED"/>
    <property type="match status" value="1"/>
</dbReference>
<feature type="transmembrane region" description="Helical" evidence="9">
    <location>
        <begin position="160"/>
        <end position="180"/>
    </location>
</feature>
<keyword evidence="5 9" id="KW-0812">Transmembrane</keyword>
<gene>
    <name evidence="10" type="primary">aaxC_2</name>
    <name evidence="10" type="ORF">CLTHE_28590</name>
</gene>
<proteinExistence type="inferred from homology"/>
<keyword evidence="7 9" id="KW-1133">Transmembrane helix</keyword>
<evidence type="ECO:0000313" key="11">
    <source>
        <dbReference type="Proteomes" id="UP000191448"/>
    </source>
</evidence>
<dbReference type="PANTHER" id="PTHR42770:SF4">
    <property type="entry name" value="ARGININE_ORNITHINE ANTIPORTER-RELATED"/>
    <property type="match status" value="1"/>
</dbReference>
<evidence type="ECO:0000256" key="5">
    <source>
        <dbReference type="ARBA" id="ARBA00022692"/>
    </source>
</evidence>
<protein>
    <submittedName>
        <fullName evidence="10">Arginine/agmatine antiporter</fullName>
    </submittedName>
</protein>
<evidence type="ECO:0000313" key="10">
    <source>
        <dbReference type="EMBL" id="OPX46479.1"/>
    </source>
</evidence>
<evidence type="ECO:0000256" key="8">
    <source>
        <dbReference type="ARBA" id="ARBA00023136"/>
    </source>
</evidence>
<dbReference type="NCBIfam" id="TIGR00905">
    <property type="entry name" value="2A0302"/>
    <property type="match status" value="1"/>
</dbReference>
<dbReference type="Gene3D" id="1.20.1740.10">
    <property type="entry name" value="Amino acid/polyamine transporter I"/>
    <property type="match status" value="1"/>
</dbReference>
<keyword evidence="6" id="KW-0029">Amino-acid transport</keyword>
<feature type="transmembrane region" description="Helical" evidence="9">
    <location>
        <begin position="419"/>
        <end position="438"/>
    </location>
</feature>
<dbReference type="OrthoDB" id="178667at2"/>
<feature type="transmembrane region" description="Helical" evidence="9">
    <location>
        <begin position="337"/>
        <end position="355"/>
    </location>
</feature>
<dbReference type="GO" id="GO:0005886">
    <property type="term" value="C:plasma membrane"/>
    <property type="evidence" value="ECO:0007669"/>
    <property type="project" value="UniProtKB-SubCell"/>
</dbReference>
<keyword evidence="4" id="KW-1003">Cell membrane</keyword>
<comment type="similarity">
    <text evidence="2">Belongs to the amino acid-polyamine-organocation (APC) superfamily. Basic amino acid/polyamine antiporter (APA) (TC 2.A.3.2) family.</text>
</comment>
<feature type="transmembrane region" description="Helical" evidence="9">
    <location>
        <begin position="37"/>
        <end position="61"/>
    </location>
</feature>
<feature type="transmembrane region" description="Helical" evidence="9">
    <location>
        <begin position="291"/>
        <end position="317"/>
    </location>
</feature>
<evidence type="ECO:0000256" key="2">
    <source>
        <dbReference type="ARBA" id="ARBA00008220"/>
    </source>
</evidence>
<dbReference type="PIRSF" id="PIRSF006060">
    <property type="entry name" value="AA_transporter"/>
    <property type="match status" value="1"/>
</dbReference>
<dbReference type="GO" id="GO:0022857">
    <property type="term" value="F:transmembrane transporter activity"/>
    <property type="evidence" value="ECO:0007669"/>
    <property type="project" value="InterPro"/>
</dbReference>
<dbReference type="InterPro" id="IPR002293">
    <property type="entry name" value="AA/rel_permease1"/>
</dbReference>
<dbReference type="AlphaFoldDB" id="A0A1V4SRF7"/>
<feature type="transmembrane region" description="Helical" evidence="9">
    <location>
        <begin position="367"/>
        <end position="386"/>
    </location>
</feature>